<evidence type="ECO:0000313" key="1">
    <source>
        <dbReference type="Proteomes" id="UP000504618"/>
    </source>
</evidence>
<sequence>METIESTRKLTTEELACEQHFVNTIERTAEGRFMACLPFKKQVNPKFENTRGIALKRLRGLERRFTRDPALKIQYTQFLDEYRALGYMKQVTNWSKDEQEVFYLPHHCVFKNTADHSKIRVVFDASCKDSTGTSFNDTFLTGPVTQQDLMFILRILWRDDRTADVETYELTTVTYGTSSASFIATRCLKQLAETYHGKHPVAATHIRRDFYMDDLLTGADTLAQARTVRDEIIQLLRGGGFELSKWASNCP</sequence>
<dbReference type="GO" id="GO:0071897">
    <property type="term" value="P:DNA biosynthetic process"/>
    <property type="evidence" value="ECO:0007669"/>
    <property type="project" value="UniProtKB-ARBA"/>
</dbReference>
<dbReference type="PANTHER" id="PTHR47331">
    <property type="entry name" value="PHD-TYPE DOMAIN-CONTAINING PROTEIN"/>
    <property type="match status" value="1"/>
</dbReference>
<organism evidence="1 2">
    <name type="scientific">Temnothorax curvispinosus</name>
    <dbReference type="NCBI Taxonomy" id="300111"/>
    <lineage>
        <taxon>Eukaryota</taxon>
        <taxon>Metazoa</taxon>
        <taxon>Ecdysozoa</taxon>
        <taxon>Arthropoda</taxon>
        <taxon>Hexapoda</taxon>
        <taxon>Insecta</taxon>
        <taxon>Pterygota</taxon>
        <taxon>Neoptera</taxon>
        <taxon>Endopterygota</taxon>
        <taxon>Hymenoptera</taxon>
        <taxon>Apocrita</taxon>
        <taxon>Aculeata</taxon>
        <taxon>Formicoidea</taxon>
        <taxon>Formicidae</taxon>
        <taxon>Myrmicinae</taxon>
        <taxon>Temnothorax</taxon>
    </lineage>
</organism>
<dbReference type="RefSeq" id="XP_024893129.1">
    <property type="nucleotide sequence ID" value="XM_025037361.1"/>
</dbReference>
<keyword evidence="1" id="KW-1185">Reference proteome</keyword>
<reference evidence="2" key="1">
    <citation type="submission" date="2025-08" db="UniProtKB">
        <authorList>
            <consortium name="RefSeq"/>
        </authorList>
    </citation>
    <scope>IDENTIFICATION</scope>
    <source>
        <tissue evidence="2">Whole body</tissue>
    </source>
</reference>
<name>A0A6J1RDV1_9HYME</name>
<dbReference type="OrthoDB" id="7552578at2759"/>
<dbReference type="SUPFAM" id="SSF56672">
    <property type="entry name" value="DNA/RNA polymerases"/>
    <property type="match status" value="1"/>
</dbReference>
<gene>
    <name evidence="2" type="primary">LOC112468244</name>
</gene>
<proteinExistence type="predicted"/>
<protein>
    <submittedName>
        <fullName evidence="2">Uncharacterized protein LOC112468244</fullName>
    </submittedName>
</protein>
<dbReference type="AlphaFoldDB" id="A0A6J1RDV1"/>
<dbReference type="PANTHER" id="PTHR47331:SF1">
    <property type="entry name" value="GAG-LIKE PROTEIN"/>
    <property type="match status" value="1"/>
</dbReference>
<dbReference type="GeneID" id="112468244"/>
<dbReference type="Proteomes" id="UP000504618">
    <property type="component" value="Unplaced"/>
</dbReference>
<accession>A0A6J1RDV1</accession>
<evidence type="ECO:0000313" key="2">
    <source>
        <dbReference type="RefSeq" id="XP_024893129.1"/>
    </source>
</evidence>
<dbReference type="InterPro" id="IPR043502">
    <property type="entry name" value="DNA/RNA_pol_sf"/>
</dbReference>